<evidence type="ECO:0000259" key="1">
    <source>
        <dbReference type="PROSITE" id="PS50222"/>
    </source>
</evidence>
<dbReference type="RefSeq" id="WP_386253293.1">
    <property type="nucleotide sequence ID" value="NZ_JBHTRV010000007.1"/>
</dbReference>
<dbReference type="EMBL" id="JBHTRV010000007">
    <property type="protein sequence ID" value="MFE5980507.1"/>
    <property type="molecule type" value="Genomic_DNA"/>
</dbReference>
<dbReference type="Gene3D" id="1.10.238.10">
    <property type="entry name" value="EF-hand"/>
    <property type="match status" value="1"/>
</dbReference>
<dbReference type="InterPro" id="IPR011992">
    <property type="entry name" value="EF-hand-dom_pair"/>
</dbReference>
<feature type="domain" description="EF-hand" evidence="1">
    <location>
        <begin position="4"/>
        <end position="39"/>
    </location>
</feature>
<dbReference type="CDD" id="cd00051">
    <property type="entry name" value="EFh"/>
    <property type="match status" value="1"/>
</dbReference>
<sequence length="70" mass="7641">MSKMTEAQAEAVFAEIDADGNGEIRLRELRDYGQANGGAVDGVKLAEFVRGADTDGDRRITLTEFKAFFV</sequence>
<evidence type="ECO:0000313" key="2">
    <source>
        <dbReference type="EMBL" id="MFE5980507.1"/>
    </source>
</evidence>
<name>A0ABW6ISA6_STRWE</name>
<dbReference type="PROSITE" id="PS50222">
    <property type="entry name" value="EF_HAND_2"/>
    <property type="match status" value="2"/>
</dbReference>
<accession>A0ABW6ISA6</accession>
<dbReference type="Pfam" id="PF13499">
    <property type="entry name" value="EF-hand_7"/>
    <property type="match status" value="1"/>
</dbReference>
<comment type="caution">
    <text evidence="2">The sequence shown here is derived from an EMBL/GenBank/DDBJ whole genome shotgun (WGS) entry which is preliminary data.</text>
</comment>
<gene>
    <name evidence="2" type="ORF">ACFQ63_12440</name>
</gene>
<organism evidence="2 3">
    <name type="scientific">Streptomyces wedmorensis</name>
    <dbReference type="NCBI Taxonomy" id="43759"/>
    <lineage>
        <taxon>Bacteria</taxon>
        <taxon>Bacillati</taxon>
        <taxon>Actinomycetota</taxon>
        <taxon>Actinomycetes</taxon>
        <taxon>Kitasatosporales</taxon>
        <taxon>Streptomycetaceae</taxon>
        <taxon>Streptomyces</taxon>
    </lineage>
</organism>
<evidence type="ECO:0000313" key="3">
    <source>
        <dbReference type="Proteomes" id="UP001600424"/>
    </source>
</evidence>
<keyword evidence="3" id="KW-1185">Reference proteome</keyword>
<protein>
    <submittedName>
        <fullName evidence="2">EF-hand domain-containing protein</fullName>
    </submittedName>
</protein>
<proteinExistence type="predicted"/>
<reference evidence="2 3" key="1">
    <citation type="submission" date="2024-09" db="EMBL/GenBank/DDBJ databases">
        <title>The Natural Products Discovery Center: Release of the First 8490 Sequenced Strains for Exploring Actinobacteria Biosynthetic Diversity.</title>
        <authorList>
            <person name="Kalkreuter E."/>
            <person name="Kautsar S.A."/>
            <person name="Yang D."/>
            <person name="Bader C.D."/>
            <person name="Teijaro C.N."/>
            <person name="Fluegel L."/>
            <person name="Davis C.M."/>
            <person name="Simpson J.R."/>
            <person name="Lauterbach L."/>
            <person name="Steele A.D."/>
            <person name="Gui C."/>
            <person name="Meng S."/>
            <person name="Li G."/>
            <person name="Viehrig K."/>
            <person name="Ye F."/>
            <person name="Su P."/>
            <person name="Kiefer A.F."/>
            <person name="Nichols A."/>
            <person name="Cepeda A.J."/>
            <person name="Yan W."/>
            <person name="Fan B."/>
            <person name="Jiang Y."/>
            <person name="Adhikari A."/>
            <person name="Zheng C.-J."/>
            <person name="Schuster L."/>
            <person name="Cowan T.M."/>
            <person name="Smanski M.J."/>
            <person name="Chevrette M.G."/>
            <person name="De Carvalho L.P.S."/>
            <person name="Shen B."/>
        </authorList>
    </citation>
    <scope>NUCLEOTIDE SEQUENCE [LARGE SCALE GENOMIC DNA]</scope>
    <source>
        <strain evidence="2 3">NPDC056472</strain>
    </source>
</reference>
<dbReference type="SUPFAM" id="SSF47473">
    <property type="entry name" value="EF-hand"/>
    <property type="match status" value="1"/>
</dbReference>
<feature type="domain" description="EF-hand" evidence="1">
    <location>
        <begin position="40"/>
        <end position="70"/>
    </location>
</feature>
<dbReference type="PROSITE" id="PS00018">
    <property type="entry name" value="EF_HAND_1"/>
    <property type="match status" value="1"/>
</dbReference>
<dbReference type="InterPro" id="IPR002048">
    <property type="entry name" value="EF_hand_dom"/>
</dbReference>
<dbReference type="Proteomes" id="UP001600424">
    <property type="component" value="Unassembled WGS sequence"/>
</dbReference>
<dbReference type="InterPro" id="IPR018247">
    <property type="entry name" value="EF_Hand_1_Ca_BS"/>
</dbReference>